<proteinExistence type="predicted"/>
<dbReference type="AlphaFoldDB" id="A0A7V3UZ43"/>
<dbReference type="PROSITE" id="PS51257">
    <property type="entry name" value="PROKAR_LIPOPROTEIN"/>
    <property type="match status" value="1"/>
</dbReference>
<organism evidence="1">
    <name type="scientific">candidate division WOR-3 bacterium</name>
    <dbReference type="NCBI Taxonomy" id="2052148"/>
    <lineage>
        <taxon>Bacteria</taxon>
        <taxon>Bacteria division WOR-3</taxon>
    </lineage>
</organism>
<dbReference type="SUPFAM" id="SSF49299">
    <property type="entry name" value="PKD domain"/>
    <property type="match status" value="1"/>
</dbReference>
<name>A0A7V3UZ43_UNCW3</name>
<dbReference type="InterPro" id="IPR035986">
    <property type="entry name" value="PKD_dom_sf"/>
</dbReference>
<dbReference type="Gene3D" id="2.60.40.10">
    <property type="entry name" value="Immunoglobulins"/>
    <property type="match status" value="1"/>
</dbReference>
<dbReference type="EMBL" id="DTMZ01000022">
    <property type="protein sequence ID" value="HGD12724.1"/>
    <property type="molecule type" value="Genomic_DNA"/>
</dbReference>
<dbReference type="CDD" id="cd00146">
    <property type="entry name" value="PKD"/>
    <property type="match status" value="1"/>
</dbReference>
<evidence type="ECO:0000313" key="1">
    <source>
        <dbReference type="EMBL" id="HGD12724.1"/>
    </source>
</evidence>
<sequence length="217" mass="24543">MNSQWRRVIYFLLLVVTVGCQNQPPSVPILWGPQRGRPNDTLVFSMISLDKEGDSIAYLIEINQESLFGWSQWFPPGIEVNQQLSFNDTGSYILRVKARDSQHESGWSDEYQVWIRLYLPSVPRKPSGPDSAVVGVPVTFYTSGLHPLDELVSFQFWWGDTTGDWSGFVMPGTVVRDSHTFNSAGTFEVRCRAKDKEGCVSGWSAPETIFIYNAQSH</sequence>
<dbReference type="InterPro" id="IPR013783">
    <property type="entry name" value="Ig-like_fold"/>
</dbReference>
<protein>
    <recommendedName>
        <fullName evidence="2">PKD domain-containing protein</fullName>
    </recommendedName>
</protein>
<accession>A0A7V3UZ43</accession>
<evidence type="ECO:0008006" key="2">
    <source>
        <dbReference type="Google" id="ProtNLM"/>
    </source>
</evidence>
<comment type="caution">
    <text evidence="1">The sequence shown here is derived from an EMBL/GenBank/DDBJ whole genome shotgun (WGS) entry which is preliminary data.</text>
</comment>
<gene>
    <name evidence="1" type="ORF">ENX16_01375</name>
</gene>
<reference evidence="1" key="1">
    <citation type="journal article" date="2020" name="mSystems">
        <title>Genome- and Community-Level Interaction Insights into Carbon Utilization and Element Cycling Functions of Hydrothermarchaeota in Hydrothermal Sediment.</title>
        <authorList>
            <person name="Zhou Z."/>
            <person name="Liu Y."/>
            <person name="Xu W."/>
            <person name="Pan J."/>
            <person name="Luo Z.H."/>
            <person name="Li M."/>
        </authorList>
    </citation>
    <scope>NUCLEOTIDE SEQUENCE [LARGE SCALE GENOMIC DNA]</scope>
    <source>
        <strain evidence="1">SpSt-914</strain>
    </source>
</reference>